<dbReference type="Proteomes" id="UP001417504">
    <property type="component" value="Unassembled WGS sequence"/>
</dbReference>
<organism evidence="1 2">
    <name type="scientific">Stephania japonica</name>
    <dbReference type="NCBI Taxonomy" id="461633"/>
    <lineage>
        <taxon>Eukaryota</taxon>
        <taxon>Viridiplantae</taxon>
        <taxon>Streptophyta</taxon>
        <taxon>Embryophyta</taxon>
        <taxon>Tracheophyta</taxon>
        <taxon>Spermatophyta</taxon>
        <taxon>Magnoliopsida</taxon>
        <taxon>Ranunculales</taxon>
        <taxon>Menispermaceae</taxon>
        <taxon>Menispermoideae</taxon>
        <taxon>Cissampelideae</taxon>
        <taxon>Stephania</taxon>
    </lineage>
</organism>
<protein>
    <submittedName>
        <fullName evidence="1">Uncharacterized protein</fullName>
    </submittedName>
</protein>
<sequence>MECWFLKYEKVIFKNNERGMLVLKNNKRGMLVLKKREMTLMFTSRLFFNTPRRIKNIRQGITNTVIKHPCCFVKSR</sequence>
<comment type="caution">
    <text evidence="1">The sequence shown here is derived from an EMBL/GenBank/DDBJ whole genome shotgun (WGS) entry which is preliminary data.</text>
</comment>
<gene>
    <name evidence="1" type="ORF">Sjap_013865</name>
</gene>
<evidence type="ECO:0000313" key="2">
    <source>
        <dbReference type="Proteomes" id="UP001417504"/>
    </source>
</evidence>
<name>A0AAP0J0I7_9MAGN</name>
<keyword evidence="2" id="KW-1185">Reference proteome</keyword>
<dbReference type="EMBL" id="JBBNAE010000005">
    <property type="protein sequence ID" value="KAK9124263.1"/>
    <property type="molecule type" value="Genomic_DNA"/>
</dbReference>
<evidence type="ECO:0000313" key="1">
    <source>
        <dbReference type="EMBL" id="KAK9124263.1"/>
    </source>
</evidence>
<reference evidence="1 2" key="1">
    <citation type="submission" date="2024-01" db="EMBL/GenBank/DDBJ databases">
        <title>Genome assemblies of Stephania.</title>
        <authorList>
            <person name="Yang L."/>
        </authorList>
    </citation>
    <scope>NUCLEOTIDE SEQUENCE [LARGE SCALE GENOMIC DNA]</scope>
    <source>
        <strain evidence="1">QJT</strain>
        <tissue evidence="1">Leaf</tissue>
    </source>
</reference>
<accession>A0AAP0J0I7</accession>
<dbReference type="AlphaFoldDB" id="A0AAP0J0I7"/>
<proteinExistence type="predicted"/>